<reference evidence="3 4" key="1">
    <citation type="submission" date="2023-11" db="EMBL/GenBank/DDBJ databases">
        <authorList>
            <person name="Okamura Y."/>
        </authorList>
    </citation>
    <scope>NUCLEOTIDE SEQUENCE [LARGE SCALE GENOMIC DNA]</scope>
</reference>
<dbReference type="Pfam" id="PF10545">
    <property type="entry name" value="MADF_DNA_bdg"/>
    <property type="match status" value="1"/>
</dbReference>
<dbReference type="PROSITE" id="PS51029">
    <property type="entry name" value="MADF"/>
    <property type="match status" value="1"/>
</dbReference>
<evidence type="ECO:0000256" key="1">
    <source>
        <dbReference type="SAM" id="MobiDB-lite"/>
    </source>
</evidence>
<dbReference type="GO" id="GO:0005667">
    <property type="term" value="C:transcription regulator complex"/>
    <property type="evidence" value="ECO:0007669"/>
    <property type="project" value="TreeGrafter"/>
</dbReference>
<dbReference type="GO" id="GO:0005634">
    <property type="term" value="C:nucleus"/>
    <property type="evidence" value="ECO:0007669"/>
    <property type="project" value="TreeGrafter"/>
</dbReference>
<sequence>MDTETFIAEVLARPAIWKLSDPQHKYKHIVKRLWNEIKKKFPNSEVGDLKKKWKNLRDIYRKELKKIPKSRSGDPSLDYEPSWKYFSMLGFLKDECMPLIAESNMDEGDSEVAENGNNDITIEVINPLRSPSPTRTSSPIEQSPSLSQSSRNKRQQQDLQDIRTQYLEVRKKLKLLENDIAKTLSVDIEKKSDDYCFLMSILPEMEKLPTSSFRVLRGNSVRRTDYQVPDEKECAFSDSVASVNLFLI</sequence>
<evidence type="ECO:0000313" key="4">
    <source>
        <dbReference type="Proteomes" id="UP001497472"/>
    </source>
</evidence>
<protein>
    <recommendedName>
        <fullName evidence="2">MADF domain-containing protein</fullName>
    </recommendedName>
</protein>
<proteinExistence type="predicted"/>
<dbReference type="PANTHER" id="PTHR12243:SF67">
    <property type="entry name" value="COREPRESSOR OF PANGOLIN, ISOFORM A-RELATED"/>
    <property type="match status" value="1"/>
</dbReference>
<evidence type="ECO:0000313" key="3">
    <source>
        <dbReference type="EMBL" id="CAK1549120.1"/>
    </source>
</evidence>
<dbReference type="PANTHER" id="PTHR12243">
    <property type="entry name" value="MADF DOMAIN TRANSCRIPTION FACTOR"/>
    <property type="match status" value="1"/>
</dbReference>
<feature type="compositionally biased region" description="Polar residues" evidence="1">
    <location>
        <begin position="140"/>
        <end position="150"/>
    </location>
</feature>
<accession>A0AAV1JJJ8</accession>
<comment type="caution">
    <text evidence="3">The sequence shown here is derived from an EMBL/GenBank/DDBJ whole genome shotgun (WGS) entry which is preliminary data.</text>
</comment>
<dbReference type="AlphaFoldDB" id="A0AAV1JJJ8"/>
<dbReference type="SMART" id="SM00595">
    <property type="entry name" value="MADF"/>
    <property type="match status" value="1"/>
</dbReference>
<organism evidence="3 4">
    <name type="scientific">Leptosia nina</name>
    <dbReference type="NCBI Taxonomy" id="320188"/>
    <lineage>
        <taxon>Eukaryota</taxon>
        <taxon>Metazoa</taxon>
        <taxon>Ecdysozoa</taxon>
        <taxon>Arthropoda</taxon>
        <taxon>Hexapoda</taxon>
        <taxon>Insecta</taxon>
        <taxon>Pterygota</taxon>
        <taxon>Neoptera</taxon>
        <taxon>Endopterygota</taxon>
        <taxon>Lepidoptera</taxon>
        <taxon>Glossata</taxon>
        <taxon>Ditrysia</taxon>
        <taxon>Papilionoidea</taxon>
        <taxon>Pieridae</taxon>
        <taxon>Pierinae</taxon>
        <taxon>Leptosia</taxon>
    </lineage>
</organism>
<dbReference type="InterPro" id="IPR039353">
    <property type="entry name" value="TF_Adf1"/>
</dbReference>
<dbReference type="GO" id="GO:0006357">
    <property type="term" value="P:regulation of transcription by RNA polymerase II"/>
    <property type="evidence" value="ECO:0007669"/>
    <property type="project" value="TreeGrafter"/>
</dbReference>
<keyword evidence="4" id="KW-1185">Reference proteome</keyword>
<dbReference type="GO" id="GO:0003677">
    <property type="term" value="F:DNA binding"/>
    <property type="evidence" value="ECO:0007669"/>
    <property type="project" value="InterPro"/>
</dbReference>
<feature type="region of interest" description="Disordered" evidence="1">
    <location>
        <begin position="107"/>
        <end position="159"/>
    </location>
</feature>
<dbReference type="Proteomes" id="UP001497472">
    <property type="component" value="Unassembled WGS sequence"/>
</dbReference>
<feature type="domain" description="MADF" evidence="2">
    <location>
        <begin position="5"/>
        <end position="97"/>
    </location>
</feature>
<dbReference type="EMBL" id="CAVLEF010000011">
    <property type="protein sequence ID" value="CAK1549120.1"/>
    <property type="molecule type" value="Genomic_DNA"/>
</dbReference>
<feature type="compositionally biased region" description="Low complexity" evidence="1">
    <location>
        <begin position="127"/>
        <end position="139"/>
    </location>
</feature>
<gene>
    <name evidence="3" type="ORF">LNINA_LOCUS8450</name>
</gene>
<name>A0AAV1JJJ8_9NEOP</name>
<dbReference type="InterPro" id="IPR006578">
    <property type="entry name" value="MADF-dom"/>
</dbReference>
<evidence type="ECO:0000259" key="2">
    <source>
        <dbReference type="PROSITE" id="PS51029"/>
    </source>
</evidence>
<dbReference type="InterPro" id="IPR004210">
    <property type="entry name" value="BESS_motif"/>
</dbReference>
<dbReference type="Pfam" id="PF02944">
    <property type="entry name" value="BESS"/>
    <property type="match status" value="1"/>
</dbReference>